<dbReference type="eggNOG" id="COG1175">
    <property type="taxonomic scope" value="Bacteria"/>
</dbReference>
<dbReference type="GO" id="GO:0005886">
    <property type="term" value="C:plasma membrane"/>
    <property type="evidence" value="ECO:0007669"/>
    <property type="project" value="UniProtKB-SubCell"/>
</dbReference>
<dbReference type="InterPro" id="IPR035906">
    <property type="entry name" value="MetI-like_sf"/>
</dbReference>
<organism evidence="13 14">
    <name type="scientific">Vibrio atlanticus (strain LGP32)</name>
    <name type="common">Vibrio splendidus (strain Mel32)</name>
    <dbReference type="NCBI Taxonomy" id="575788"/>
    <lineage>
        <taxon>Bacteria</taxon>
        <taxon>Pseudomonadati</taxon>
        <taxon>Pseudomonadota</taxon>
        <taxon>Gammaproteobacteria</taxon>
        <taxon>Vibrionales</taxon>
        <taxon>Vibrionaceae</taxon>
        <taxon>Vibrio</taxon>
    </lineage>
</organism>
<feature type="transmembrane region" description="Helical" evidence="11">
    <location>
        <begin position="181"/>
        <end position="203"/>
    </location>
</feature>
<keyword evidence="6" id="KW-0997">Cell inner membrane</keyword>
<comment type="similarity">
    <text evidence="2">Belongs to the binding-protein-dependent transport system permease family. UgpAE subfamily.</text>
</comment>
<evidence type="ECO:0000256" key="8">
    <source>
        <dbReference type="ARBA" id="ARBA00022989"/>
    </source>
</evidence>
<keyword evidence="9 11" id="KW-0472">Membrane</keyword>
<evidence type="ECO:0000256" key="7">
    <source>
        <dbReference type="ARBA" id="ARBA00022692"/>
    </source>
</evidence>
<dbReference type="InterPro" id="IPR050809">
    <property type="entry name" value="UgpAE/MalFG_permease"/>
</dbReference>
<sequence>MPDIALVVTVANLIVATVTIFRDYPVERRQQFFHSPLPYLFLAPQILIIAVFFIYPAAKAVYLSFMLEDPWGTSSIFVWFENYQMLFESSEYLNSIGFTLMFAIVVSFLSLALALLLAVKADNIIHGQGVYKVTLTWVYAVAPAIAGVIGAFLFNPHIGVFTELFAVVGWDFSFQTDPVDATFALILVSVWKQVSVNFIYFLAGLQSISYAVKEAAMLDCISDSKRFWTITFPLLAPTGFFLLVINLTYSFFETFGVIDTMTNGGPGGGTTSLVYKVYRDGFVGADLGGSSAQSVVLLLLVLTLTFIQFRVVEKRVHY</sequence>
<evidence type="ECO:0000313" key="14">
    <source>
        <dbReference type="Proteomes" id="UP000009100"/>
    </source>
</evidence>
<dbReference type="InterPro" id="IPR000515">
    <property type="entry name" value="MetI-like"/>
</dbReference>
<dbReference type="Proteomes" id="UP000009100">
    <property type="component" value="Chromosome 2"/>
</dbReference>
<dbReference type="PROSITE" id="PS50928">
    <property type="entry name" value="ABC_TM1"/>
    <property type="match status" value="1"/>
</dbReference>
<feature type="transmembrane region" description="Helical" evidence="11">
    <location>
        <begin position="292"/>
        <end position="312"/>
    </location>
</feature>
<evidence type="ECO:0000259" key="12">
    <source>
        <dbReference type="PROSITE" id="PS50928"/>
    </source>
</evidence>
<feature type="transmembrane region" description="Helical" evidence="11">
    <location>
        <begin position="227"/>
        <end position="252"/>
    </location>
</feature>
<dbReference type="PANTHER" id="PTHR43227">
    <property type="entry name" value="BLL4140 PROTEIN"/>
    <property type="match status" value="1"/>
</dbReference>
<keyword evidence="5" id="KW-1003">Cell membrane</keyword>
<evidence type="ECO:0000256" key="2">
    <source>
        <dbReference type="ARBA" id="ARBA00008852"/>
    </source>
</evidence>
<keyword evidence="7 11" id="KW-0812">Transmembrane</keyword>
<evidence type="ECO:0000256" key="5">
    <source>
        <dbReference type="ARBA" id="ARBA00022475"/>
    </source>
</evidence>
<evidence type="ECO:0000256" key="3">
    <source>
        <dbReference type="ARBA" id="ARBA00011557"/>
    </source>
</evidence>
<dbReference type="Pfam" id="PF00528">
    <property type="entry name" value="BPD_transp_1"/>
    <property type="match status" value="1"/>
</dbReference>
<comment type="subcellular location">
    <subcellularLocation>
        <location evidence="1">Cell inner membrane</location>
        <topology evidence="1">Multi-pass membrane protein</topology>
    </subcellularLocation>
    <subcellularLocation>
        <location evidence="11">Cell membrane</location>
        <topology evidence="11">Multi-pass membrane protein</topology>
    </subcellularLocation>
</comment>
<evidence type="ECO:0000256" key="1">
    <source>
        <dbReference type="ARBA" id="ARBA00004429"/>
    </source>
</evidence>
<keyword evidence="13" id="KW-0762">Sugar transport</keyword>
<evidence type="ECO:0000256" key="6">
    <source>
        <dbReference type="ARBA" id="ARBA00022519"/>
    </source>
</evidence>
<dbReference type="Gene3D" id="1.10.3720.10">
    <property type="entry name" value="MetI-like"/>
    <property type="match status" value="1"/>
</dbReference>
<evidence type="ECO:0000313" key="13">
    <source>
        <dbReference type="EMBL" id="CAV27207.1"/>
    </source>
</evidence>
<evidence type="ECO:0000256" key="9">
    <source>
        <dbReference type="ARBA" id="ARBA00023136"/>
    </source>
</evidence>
<dbReference type="SUPFAM" id="SSF161098">
    <property type="entry name" value="MetI-like"/>
    <property type="match status" value="1"/>
</dbReference>
<feature type="domain" description="ABC transmembrane type-1" evidence="12">
    <location>
        <begin position="96"/>
        <end position="308"/>
    </location>
</feature>
<keyword evidence="4 11" id="KW-0813">Transport</keyword>
<dbReference type="GO" id="GO:0055085">
    <property type="term" value="P:transmembrane transport"/>
    <property type="evidence" value="ECO:0007669"/>
    <property type="project" value="InterPro"/>
</dbReference>
<feature type="transmembrane region" description="Helical" evidence="11">
    <location>
        <begin position="37"/>
        <end position="58"/>
    </location>
</feature>
<accession>B7VSX7</accession>
<reference evidence="13 14" key="1">
    <citation type="submission" date="2009-02" db="EMBL/GenBank/DDBJ databases">
        <title>Vibrio splendidus str. LGP32 complete genome.</title>
        <authorList>
            <person name="Mazel D."/>
            <person name="Le Roux F."/>
        </authorList>
    </citation>
    <scope>NUCLEOTIDE SEQUENCE [LARGE SCALE GENOMIC DNA]</scope>
    <source>
        <strain evidence="13 14">LGP32</strain>
    </source>
</reference>
<keyword evidence="8 11" id="KW-1133">Transmembrane helix</keyword>
<dbReference type="KEGG" id="vsp:VS_II1213"/>
<protein>
    <recommendedName>
        <fullName evidence="10">sn-glycerol-3-phosphate transport system permease protein UgpA</fullName>
    </recommendedName>
</protein>
<dbReference type="PANTHER" id="PTHR43227:SF9">
    <property type="entry name" value="SN-GLYCEROL-3-PHOSPHATE TRANSPORT SYSTEM PERMEASE PROTEIN UGPA"/>
    <property type="match status" value="1"/>
</dbReference>
<feature type="transmembrane region" description="Helical" evidence="11">
    <location>
        <begin position="130"/>
        <end position="154"/>
    </location>
</feature>
<evidence type="ECO:0000256" key="10">
    <source>
        <dbReference type="ARBA" id="ARBA00040780"/>
    </source>
</evidence>
<dbReference type="STRING" id="575788.VS_II1213"/>
<dbReference type="AlphaFoldDB" id="B7VSX7"/>
<proteinExistence type="inferred from homology"/>
<dbReference type="EMBL" id="FM954973">
    <property type="protein sequence ID" value="CAV27207.1"/>
    <property type="molecule type" value="Genomic_DNA"/>
</dbReference>
<comment type="subunit">
    <text evidence="3">The complex is composed of two ATP-binding proteins (UgpC), two transmembrane proteins (UgpA and UgpE) and a solute-binding protein (UgpB).</text>
</comment>
<gene>
    <name evidence="13" type="ordered locus">VS_II1213</name>
</gene>
<evidence type="ECO:0000256" key="4">
    <source>
        <dbReference type="ARBA" id="ARBA00022448"/>
    </source>
</evidence>
<evidence type="ECO:0000256" key="11">
    <source>
        <dbReference type="RuleBase" id="RU363032"/>
    </source>
</evidence>
<name>B7VSX7_VIBA3</name>
<dbReference type="HOGENOM" id="CLU_016047_0_2_6"/>
<feature type="transmembrane region" description="Helical" evidence="11">
    <location>
        <begin position="6"/>
        <end position="25"/>
    </location>
</feature>
<feature type="transmembrane region" description="Helical" evidence="11">
    <location>
        <begin position="96"/>
        <end position="118"/>
    </location>
</feature>